<feature type="transmembrane region" description="Helical" evidence="1">
    <location>
        <begin position="6"/>
        <end position="25"/>
    </location>
</feature>
<gene>
    <name evidence="3" type="ORF">C6Y28_05750</name>
</gene>
<keyword evidence="1" id="KW-0812">Transmembrane</keyword>
<evidence type="ECO:0000313" key="3">
    <source>
        <dbReference type="EMBL" id="AVO27147.1"/>
    </source>
</evidence>
<organism evidence="3 4">
    <name type="scientific">Megasphaera elsdenii</name>
    <dbReference type="NCBI Taxonomy" id="907"/>
    <lineage>
        <taxon>Bacteria</taxon>
        <taxon>Bacillati</taxon>
        <taxon>Bacillota</taxon>
        <taxon>Negativicutes</taxon>
        <taxon>Veillonellales</taxon>
        <taxon>Veillonellaceae</taxon>
        <taxon>Megasphaera</taxon>
    </lineage>
</organism>
<proteinExistence type="predicted"/>
<name>A0A2S0M6S0_MEGEL</name>
<keyword evidence="1" id="KW-0472">Membrane</keyword>
<dbReference type="AlphaFoldDB" id="A0A2S0M6S0"/>
<evidence type="ECO:0000259" key="2">
    <source>
        <dbReference type="Pfam" id="PF14501"/>
    </source>
</evidence>
<feature type="transmembrane region" description="Helical" evidence="1">
    <location>
        <begin position="37"/>
        <end position="57"/>
    </location>
</feature>
<keyword evidence="1" id="KW-1133">Transmembrane helix</keyword>
<dbReference type="RefSeq" id="WP_027895385.1">
    <property type="nucleotide sequence ID" value="NZ_CALZUV010000165.1"/>
</dbReference>
<feature type="domain" description="Sensor histidine kinase NatK-like C-terminal" evidence="2">
    <location>
        <begin position="344"/>
        <end position="442"/>
    </location>
</feature>
<dbReference type="SUPFAM" id="SSF55874">
    <property type="entry name" value="ATPase domain of HSP90 chaperone/DNA topoisomerase II/histidine kinase"/>
    <property type="match status" value="1"/>
</dbReference>
<feature type="transmembrane region" description="Helical" evidence="1">
    <location>
        <begin position="171"/>
        <end position="190"/>
    </location>
</feature>
<feature type="transmembrane region" description="Helical" evidence="1">
    <location>
        <begin position="132"/>
        <end position="151"/>
    </location>
</feature>
<dbReference type="EMBL" id="CP027569">
    <property type="protein sequence ID" value="AVO27147.1"/>
    <property type="molecule type" value="Genomic_DNA"/>
</dbReference>
<sequence>MLYDIMTVIIITLSIMPPAMLQYYAFEPLLTERKKRLVLGGYAVILLAELFFLLYMIPFGPWSHSYSFYKKLFTVIWIPHFIWAVAVIRPFLFRHLYVFSVRATLTIFIHTVLALLLLAFFQDESRPVLSRIIYPAQFFFYTLCFTAAIPWLRRYFNEIFVKYYEISTHKYWKYVSLLPLFLILDMYLTMATSDILMMDKMLLPRTFLMLALILLAFSIRAGFRQADILIKNYERSNTMTAQIQTSRAYTRSLLQSQEEMKEIYKKRNGLLEELRVLIASHERQKALHLIEDIGTALNKTKRRQYCQNTLVNAALATYLTRAEELKIPVTAHIVVPQERAGLSLDMAIVLSNLIENAIHASEKQPKGQQAISLLTLYQGDILSVLVKNRYDGQVILDDQGLPVTKAKGHGIGMKSLDHFRQTYDASVLCTYEDGWFSTYIRVPWGGAA</sequence>
<dbReference type="InterPro" id="IPR036890">
    <property type="entry name" value="HATPase_C_sf"/>
</dbReference>
<feature type="transmembrane region" description="Helical" evidence="1">
    <location>
        <begin position="202"/>
        <end position="223"/>
    </location>
</feature>
<evidence type="ECO:0000256" key="1">
    <source>
        <dbReference type="SAM" id="Phobius"/>
    </source>
</evidence>
<evidence type="ECO:0000313" key="4">
    <source>
        <dbReference type="Proteomes" id="UP000238358"/>
    </source>
</evidence>
<accession>A0A2S0M6S0</accession>
<protein>
    <submittedName>
        <fullName evidence="3">GHKL domain-containing protein</fullName>
    </submittedName>
</protein>
<dbReference type="InterPro" id="IPR032834">
    <property type="entry name" value="NatK-like_C"/>
</dbReference>
<dbReference type="OrthoDB" id="9773869at2"/>
<reference evidence="3 4" key="1">
    <citation type="journal article" date="2018" name="Genome Announc.">
        <title>Complete genomes of two Megasphaera elsdenii strains, NCIMB 702410 and ATCC 25940.</title>
        <authorList>
            <person name="Hatmaker E.A."/>
            <person name="O'Dell K."/>
            <person name="Riley L.A."/>
            <person name="Klingeman D.M."/>
            <person name="Guss A.M."/>
        </authorList>
    </citation>
    <scope>NUCLEOTIDE SEQUENCE [LARGE SCALE GENOMIC DNA]</scope>
    <source>
        <strain evidence="3 4">NCIMB702410</strain>
    </source>
</reference>
<dbReference type="Gene3D" id="3.30.565.10">
    <property type="entry name" value="Histidine kinase-like ATPase, C-terminal domain"/>
    <property type="match status" value="1"/>
</dbReference>
<dbReference type="Pfam" id="PF14501">
    <property type="entry name" value="HATPase_c_5"/>
    <property type="match status" value="1"/>
</dbReference>
<feature type="transmembrane region" description="Helical" evidence="1">
    <location>
        <begin position="99"/>
        <end position="120"/>
    </location>
</feature>
<feature type="transmembrane region" description="Helical" evidence="1">
    <location>
        <begin position="72"/>
        <end position="92"/>
    </location>
</feature>
<dbReference type="Proteomes" id="UP000238358">
    <property type="component" value="Chromosome"/>
</dbReference>